<evidence type="ECO:0000256" key="1">
    <source>
        <dbReference type="SAM" id="MobiDB-lite"/>
    </source>
</evidence>
<dbReference type="NCBIfam" id="TIGR02889">
    <property type="entry name" value="spore_YpeB"/>
    <property type="match status" value="1"/>
</dbReference>
<proteinExistence type="predicted"/>
<sequence length="458" mass="52299">MFRNIAISLLVVMVVCIGYWGYLQKVDKDRLAIAHENTYQRAMHDLAYHIDQIEDELGSVLAMNSERQLSPTLADVWRVTSLAQKSLADLPLQGTDLEQSEEYLFKVGDFSYRTAVRDLEKQPLTPQEYETLQKLYTQAGTIRSSLRETQAMMMGQDMKWLALDESKRDEPTAAAGQNAFEKVNASVQGFSEVEWGATDAAIRNLNGELKDALAGRPKVSKEEAKEKARLYVQLDEEAEIKISDSAKALKYPAYSLVLEDPQNHVRYHMDMSVEGGEPIWFMQDRQVTQTNIGLYEAEQKAEEFLTRTGKSSMRLLDSAQYGHIGVFTFTSVQDEVRIYPDTVIVEVALDDGGIFSYVGRGHIIYHDATRIIPTPIWSKEAAQEKLNPRVDVMESHMAVIENDRKEEVLTYVFYGTIDRDTYRIFINAQTGEEEKVERMDRPEAPYQPKDHEIKEVLR</sequence>
<evidence type="ECO:0000259" key="3">
    <source>
        <dbReference type="Pfam" id="PF03413"/>
    </source>
</evidence>
<feature type="domain" description="PepSY" evidence="3">
    <location>
        <begin position="380"/>
        <end position="437"/>
    </location>
</feature>
<dbReference type="EMBL" id="FMYM01000005">
    <property type="protein sequence ID" value="SDC12165.1"/>
    <property type="molecule type" value="Genomic_DNA"/>
</dbReference>
<organism evidence="6 7">
    <name type="scientific">Shouchella lonarensis</name>
    <dbReference type="NCBI Taxonomy" id="1464122"/>
    <lineage>
        <taxon>Bacteria</taxon>
        <taxon>Bacillati</taxon>
        <taxon>Bacillota</taxon>
        <taxon>Bacilli</taxon>
        <taxon>Bacillales</taxon>
        <taxon>Bacillaceae</taxon>
        <taxon>Shouchella</taxon>
    </lineage>
</organism>
<dbReference type="STRING" id="1464122.SAMN05421737_105216"/>
<keyword evidence="2" id="KW-0472">Membrane</keyword>
<dbReference type="InterPro" id="IPR014239">
    <property type="entry name" value="YpeB_PepSY1-2"/>
</dbReference>
<feature type="transmembrane region" description="Helical" evidence="2">
    <location>
        <begin position="6"/>
        <end position="23"/>
    </location>
</feature>
<name>A0A1G6J1G5_9BACI</name>
<reference evidence="7" key="1">
    <citation type="submission" date="2016-09" db="EMBL/GenBank/DDBJ databases">
        <authorList>
            <person name="Varghese N."/>
            <person name="Submissions S."/>
        </authorList>
    </citation>
    <scope>NUCLEOTIDE SEQUENCE [LARGE SCALE GENOMIC DNA]</scope>
    <source>
        <strain evidence="7">25nlg</strain>
    </source>
</reference>
<evidence type="ECO:0000259" key="4">
    <source>
        <dbReference type="Pfam" id="PF14620"/>
    </source>
</evidence>
<evidence type="ECO:0000313" key="7">
    <source>
        <dbReference type="Proteomes" id="UP000242662"/>
    </source>
</evidence>
<protein>
    <submittedName>
        <fullName evidence="6">Spore germination protein</fullName>
    </submittedName>
</protein>
<feature type="region of interest" description="Disordered" evidence="1">
    <location>
        <begin position="433"/>
        <end position="458"/>
    </location>
</feature>
<dbReference type="Proteomes" id="UP000242662">
    <property type="component" value="Unassembled WGS sequence"/>
</dbReference>
<dbReference type="Pfam" id="PF03413">
    <property type="entry name" value="PepSY"/>
    <property type="match status" value="1"/>
</dbReference>
<keyword evidence="7" id="KW-1185">Reference proteome</keyword>
<keyword evidence="2" id="KW-1133">Transmembrane helix</keyword>
<feature type="domain" description="Sporulation protein YpeB N-terminal" evidence="5">
    <location>
        <begin position="28"/>
        <end position="161"/>
    </location>
</feature>
<gene>
    <name evidence="6" type="ORF">SAMN05421737_105216</name>
</gene>
<keyword evidence="2" id="KW-0812">Transmembrane</keyword>
<dbReference type="Pfam" id="PF14620">
    <property type="entry name" value="YPEB_PepSY1-2"/>
    <property type="match status" value="1"/>
</dbReference>
<accession>A0A1G6J1G5</accession>
<evidence type="ECO:0000259" key="5">
    <source>
        <dbReference type="Pfam" id="PF20769"/>
    </source>
</evidence>
<dbReference type="AlphaFoldDB" id="A0A1G6J1G5"/>
<evidence type="ECO:0000313" key="6">
    <source>
        <dbReference type="EMBL" id="SDC12165.1"/>
    </source>
</evidence>
<dbReference type="RefSeq" id="WP_090775562.1">
    <property type="nucleotide sequence ID" value="NZ_FMYM01000005.1"/>
</dbReference>
<dbReference type="OrthoDB" id="2372097at2"/>
<dbReference type="GO" id="GO:0009847">
    <property type="term" value="P:spore germination"/>
    <property type="evidence" value="ECO:0007669"/>
    <property type="project" value="InterPro"/>
</dbReference>
<dbReference type="Pfam" id="PF20769">
    <property type="entry name" value="YPEB_N"/>
    <property type="match status" value="1"/>
</dbReference>
<dbReference type="InterPro" id="IPR048402">
    <property type="entry name" value="YpeB_N"/>
</dbReference>
<dbReference type="InterPro" id="IPR025711">
    <property type="entry name" value="PepSY"/>
</dbReference>
<feature type="domain" description="Sporulation protein YpeB PepSY1 and PepSY2" evidence="4">
    <location>
        <begin position="178"/>
        <end position="371"/>
    </location>
</feature>
<evidence type="ECO:0000256" key="2">
    <source>
        <dbReference type="SAM" id="Phobius"/>
    </source>
</evidence>